<dbReference type="InterPro" id="IPR013780">
    <property type="entry name" value="Glyco_hydro_b"/>
</dbReference>
<dbReference type="Gene3D" id="3.20.20.80">
    <property type="entry name" value="Glycosidases"/>
    <property type="match status" value="1"/>
</dbReference>
<organism evidence="6 7">
    <name type="scientific">Limosilactobacillus oris DSM 4864</name>
    <dbReference type="NCBI Taxonomy" id="1423779"/>
    <lineage>
        <taxon>Bacteria</taxon>
        <taxon>Bacillati</taxon>
        <taxon>Bacillota</taxon>
        <taxon>Bacilli</taxon>
        <taxon>Lactobacillales</taxon>
        <taxon>Lactobacillaceae</taxon>
        <taxon>Limosilactobacillus</taxon>
    </lineage>
</organism>
<dbReference type="InterPro" id="IPR025887">
    <property type="entry name" value="Glyco_hydro_31_N_dom"/>
</dbReference>
<dbReference type="InterPro" id="IPR017853">
    <property type="entry name" value="GH"/>
</dbReference>
<dbReference type="InterPro" id="IPR051816">
    <property type="entry name" value="Glycosyl_Hydrolase_31"/>
</dbReference>
<dbReference type="GO" id="GO:0004553">
    <property type="term" value="F:hydrolase activity, hydrolyzing O-glycosyl compounds"/>
    <property type="evidence" value="ECO:0007669"/>
    <property type="project" value="InterPro"/>
</dbReference>
<evidence type="ECO:0000313" key="7">
    <source>
        <dbReference type="Proteomes" id="UP000050973"/>
    </source>
</evidence>
<dbReference type="InterPro" id="IPR011013">
    <property type="entry name" value="Gal_mutarotase_sf_dom"/>
</dbReference>
<dbReference type="InterPro" id="IPR048395">
    <property type="entry name" value="Glyco_hydro_31_C"/>
</dbReference>
<dbReference type="Pfam" id="PF21365">
    <property type="entry name" value="Glyco_hydro_31_3rd"/>
    <property type="match status" value="1"/>
</dbReference>
<name>A0A0R1WC13_9LACO</name>
<comment type="caution">
    <text evidence="6">The sequence shown here is derived from an EMBL/GenBank/DDBJ whole genome shotgun (WGS) entry which is preliminary data.</text>
</comment>
<feature type="domain" description="Glycosyl hydrolase family 31 C-terminal" evidence="5">
    <location>
        <begin position="584"/>
        <end position="667"/>
    </location>
</feature>
<evidence type="ECO:0000259" key="5">
    <source>
        <dbReference type="Pfam" id="PF21365"/>
    </source>
</evidence>
<dbReference type="Pfam" id="PF01055">
    <property type="entry name" value="Glyco_hydro_31_2nd"/>
    <property type="match status" value="1"/>
</dbReference>
<dbReference type="PANTHER" id="PTHR43863:SF2">
    <property type="entry name" value="MALTASE-GLUCOAMYLASE"/>
    <property type="match status" value="1"/>
</dbReference>
<protein>
    <submittedName>
        <fullName evidence="6">Glycosyl hydrolase, family 31</fullName>
    </submittedName>
</protein>
<feature type="domain" description="Glycoside hydrolase family 31 TIM barrel" evidence="3">
    <location>
        <begin position="235"/>
        <end position="573"/>
    </location>
</feature>
<dbReference type="CDD" id="cd14752">
    <property type="entry name" value="GH31_N"/>
    <property type="match status" value="1"/>
</dbReference>
<reference evidence="6 7" key="1">
    <citation type="journal article" date="2015" name="Genome Announc.">
        <title>Expanding the biotechnology potential of lactobacilli through comparative genomics of 213 strains and associated genera.</title>
        <authorList>
            <person name="Sun Z."/>
            <person name="Harris H.M."/>
            <person name="McCann A."/>
            <person name="Guo C."/>
            <person name="Argimon S."/>
            <person name="Zhang W."/>
            <person name="Yang X."/>
            <person name="Jeffery I.B."/>
            <person name="Cooney J.C."/>
            <person name="Kagawa T.F."/>
            <person name="Liu W."/>
            <person name="Song Y."/>
            <person name="Salvetti E."/>
            <person name="Wrobel A."/>
            <person name="Rasinkangas P."/>
            <person name="Parkhill J."/>
            <person name="Rea M.C."/>
            <person name="O'Sullivan O."/>
            <person name="Ritari J."/>
            <person name="Douillard F.P."/>
            <person name="Paul Ross R."/>
            <person name="Yang R."/>
            <person name="Briner A.E."/>
            <person name="Felis G.E."/>
            <person name="de Vos W.M."/>
            <person name="Barrangou R."/>
            <person name="Klaenhammer T.R."/>
            <person name="Caufield P.W."/>
            <person name="Cui Y."/>
            <person name="Zhang H."/>
            <person name="O'Toole P.W."/>
        </authorList>
    </citation>
    <scope>NUCLEOTIDE SEQUENCE [LARGE SCALE GENOMIC DNA]</scope>
    <source>
        <strain evidence="6 7">DSM 4864</strain>
    </source>
</reference>
<comment type="similarity">
    <text evidence="1 2">Belongs to the glycosyl hydrolase 31 family.</text>
</comment>
<feature type="domain" description="Glycoside hydrolase family 31 N-terminal" evidence="4">
    <location>
        <begin position="26"/>
        <end position="190"/>
    </location>
</feature>
<dbReference type="Gene3D" id="2.60.40.1180">
    <property type="entry name" value="Golgi alpha-mannosidase II"/>
    <property type="match status" value="1"/>
</dbReference>
<evidence type="ECO:0000256" key="1">
    <source>
        <dbReference type="ARBA" id="ARBA00007806"/>
    </source>
</evidence>
<dbReference type="GO" id="GO:0030246">
    <property type="term" value="F:carbohydrate binding"/>
    <property type="evidence" value="ECO:0007669"/>
    <property type="project" value="InterPro"/>
</dbReference>
<dbReference type="CDD" id="cd06591">
    <property type="entry name" value="GH31_xylosidase_XylS"/>
    <property type="match status" value="1"/>
</dbReference>
<dbReference type="PATRIC" id="fig|1423779.3.peg.532"/>
<evidence type="ECO:0000256" key="2">
    <source>
        <dbReference type="RuleBase" id="RU361185"/>
    </source>
</evidence>
<sequence>MAVMKKMANGLYWEHAAEQVLIQPWGKDSLRFRVTKNSHFTPDQDWALAYSKEHTGSYDQIKLDEEANSCAISNGSITASINRFGWLTITNQDGKVLLEERWQVKPGGKKTSPLGIPGRELKPIIGGDYQATLRFEAFDDEKIYGMGQRQEKQLNYKGCILELAQRNTQATVPFVLSNRGYGFLWNNPAIGQVTFANNETKWEARDTDQLDFWVTAADSPAQIVENYTAATGKVPMMPKFASGFWQCKLRYKTQEELLKVAHEYKDKGLPINVIVIDFFHWPNQGEWKFDPKYWPDPKGMVDELKQMGIKLMVSIWPTVDVNSENYDEMNDKGYLVRSERMYQDSYHFMGNETFFDATNPGARKYVWDKAKQNYYDNGVRMFWLDEAEPEYGFMYDFDHFRYYLGPALKLSNVYPLDYAKAFYEGQKAAGQKDIVNLVRCVWAGSQKYGVVLWSGDVHSTFESLQKQVVAGLNAGLSGISWWTTDIGGFTGGNVHDPQFHELLTRWFQFGTFCPVMRLHGFREPAEQTIEHADRMFNQPFGSGAFNEIYKYPRPTYEILRKYLFMREAIRPYVMEQMKKAHTDGTPVMRPLFYDFAKDGQTWDISDEYMFGPDVLVSPILHAGQTKRDVYLPAGEDWIDVNTKQTYQGGQTVTVDCPIDTLPLFTRASHPLDSLLNFTVPAEKD</sequence>
<dbReference type="GO" id="GO:0005975">
    <property type="term" value="P:carbohydrate metabolic process"/>
    <property type="evidence" value="ECO:0007669"/>
    <property type="project" value="InterPro"/>
</dbReference>
<dbReference type="Proteomes" id="UP000050973">
    <property type="component" value="Unassembled WGS sequence"/>
</dbReference>
<keyword evidence="2" id="KW-0326">Glycosidase</keyword>
<gene>
    <name evidence="6" type="ORF">FC49_GL000522</name>
</gene>
<proteinExistence type="inferred from homology"/>
<dbReference type="Gene3D" id="2.60.40.1760">
    <property type="entry name" value="glycosyl hydrolase (family 31)"/>
    <property type="match status" value="1"/>
</dbReference>
<dbReference type="Pfam" id="PF13802">
    <property type="entry name" value="Gal_mutarotas_2"/>
    <property type="match status" value="1"/>
</dbReference>
<dbReference type="PANTHER" id="PTHR43863">
    <property type="entry name" value="HYDROLASE, PUTATIVE (AFU_ORTHOLOGUE AFUA_1G03140)-RELATED"/>
    <property type="match status" value="1"/>
</dbReference>
<dbReference type="SUPFAM" id="SSF51445">
    <property type="entry name" value="(Trans)glycosidases"/>
    <property type="match status" value="1"/>
</dbReference>
<dbReference type="SUPFAM" id="SSF74650">
    <property type="entry name" value="Galactose mutarotase-like"/>
    <property type="match status" value="1"/>
</dbReference>
<dbReference type="InterPro" id="IPR000322">
    <property type="entry name" value="Glyco_hydro_31_TIM"/>
</dbReference>
<dbReference type="AlphaFoldDB" id="A0A0R1WC13"/>
<accession>A0A0R1WC13</accession>
<evidence type="ECO:0000259" key="4">
    <source>
        <dbReference type="Pfam" id="PF13802"/>
    </source>
</evidence>
<keyword evidence="2 6" id="KW-0378">Hydrolase</keyword>
<dbReference type="EMBL" id="AZGE01000015">
    <property type="protein sequence ID" value="KRM15181.1"/>
    <property type="molecule type" value="Genomic_DNA"/>
</dbReference>
<dbReference type="RefSeq" id="WP_056984571.1">
    <property type="nucleotide sequence ID" value="NZ_AZGE01000015.1"/>
</dbReference>
<evidence type="ECO:0000259" key="3">
    <source>
        <dbReference type="Pfam" id="PF01055"/>
    </source>
</evidence>
<dbReference type="SUPFAM" id="SSF51011">
    <property type="entry name" value="Glycosyl hydrolase domain"/>
    <property type="match status" value="1"/>
</dbReference>
<evidence type="ECO:0000313" key="6">
    <source>
        <dbReference type="EMBL" id="KRM15181.1"/>
    </source>
</evidence>